<dbReference type="InterPro" id="IPR001849">
    <property type="entry name" value="PH_domain"/>
</dbReference>
<dbReference type="CDD" id="cd17095">
    <property type="entry name" value="FERM_F0_kindlins"/>
    <property type="match status" value="1"/>
</dbReference>
<dbReference type="InterPro" id="IPR035963">
    <property type="entry name" value="FERM_2"/>
</dbReference>
<protein>
    <recommendedName>
        <fullName evidence="9">Mitogen inducible protein product</fullName>
    </recommendedName>
</protein>
<dbReference type="InterPro" id="IPR001392">
    <property type="entry name" value="Clathrin_mu"/>
</dbReference>
<dbReference type="Pfam" id="PF00373">
    <property type="entry name" value="FERM_M"/>
    <property type="match status" value="2"/>
</dbReference>
<dbReference type="Gene3D" id="2.30.29.30">
    <property type="entry name" value="Pleckstrin-homology domain (PH domain)/Phosphotyrosine-binding domain (PTB)"/>
    <property type="match status" value="2"/>
</dbReference>
<dbReference type="GO" id="GO:0030055">
    <property type="term" value="C:cell-substrate junction"/>
    <property type="evidence" value="ECO:0007669"/>
    <property type="project" value="TreeGrafter"/>
</dbReference>
<dbReference type="PANTHER" id="PTHR16160">
    <property type="entry name" value="FERMITIN 2-RELATED"/>
    <property type="match status" value="1"/>
</dbReference>
<evidence type="ECO:0000313" key="7">
    <source>
        <dbReference type="EMBL" id="KAH7972409.1"/>
    </source>
</evidence>
<evidence type="ECO:0000259" key="5">
    <source>
        <dbReference type="PROSITE" id="PS50003"/>
    </source>
</evidence>
<feature type="compositionally biased region" description="Polar residues" evidence="4">
    <location>
        <begin position="163"/>
        <end position="178"/>
    </location>
</feature>
<dbReference type="Pfam" id="PF00928">
    <property type="entry name" value="Adap_comp_sub"/>
    <property type="match status" value="1"/>
</dbReference>
<feature type="region of interest" description="Disordered" evidence="4">
    <location>
        <begin position="150"/>
        <end position="191"/>
    </location>
</feature>
<dbReference type="GO" id="GO:0016192">
    <property type="term" value="P:vesicle-mediated transport"/>
    <property type="evidence" value="ECO:0007669"/>
    <property type="project" value="InterPro"/>
</dbReference>
<dbReference type="SMART" id="SM00233">
    <property type="entry name" value="PH"/>
    <property type="match status" value="1"/>
</dbReference>
<dbReference type="VEuPathDB" id="VectorBase:RSAN_047557"/>
<dbReference type="InterPro" id="IPR019749">
    <property type="entry name" value="Band_41_domain"/>
</dbReference>
<dbReference type="PANTHER" id="PTHR16160:SF13">
    <property type="entry name" value="FERMITIN 2-RELATED"/>
    <property type="match status" value="1"/>
</dbReference>
<dbReference type="InterPro" id="IPR040790">
    <property type="entry name" value="Kindlin_2_N"/>
</dbReference>
<comment type="similarity">
    <text evidence="1">Belongs to the kindlin family.</text>
</comment>
<feature type="domain" description="PH" evidence="5">
    <location>
        <begin position="373"/>
        <end position="479"/>
    </location>
</feature>
<dbReference type="InterPro" id="IPR019748">
    <property type="entry name" value="FERM_central"/>
</dbReference>
<dbReference type="PRINTS" id="PR00314">
    <property type="entry name" value="CLATHRINADPT"/>
</dbReference>
<dbReference type="GO" id="GO:0007229">
    <property type="term" value="P:integrin-mediated signaling pathway"/>
    <property type="evidence" value="ECO:0007669"/>
    <property type="project" value="InterPro"/>
</dbReference>
<dbReference type="GO" id="GO:0030131">
    <property type="term" value="C:clathrin adaptor complex"/>
    <property type="evidence" value="ECO:0007669"/>
    <property type="project" value="InterPro"/>
</dbReference>
<dbReference type="SUPFAM" id="SSF47031">
    <property type="entry name" value="Second domain of FERM"/>
    <property type="match status" value="1"/>
</dbReference>
<evidence type="ECO:0008006" key="9">
    <source>
        <dbReference type="Google" id="ProtNLM"/>
    </source>
</evidence>
<accession>A0A9D4QAQ9</accession>
<dbReference type="CDD" id="cd17096">
    <property type="entry name" value="FERM_F1_kindlins"/>
    <property type="match status" value="1"/>
</dbReference>
<dbReference type="GO" id="GO:0007160">
    <property type="term" value="P:cell-matrix adhesion"/>
    <property type="evidence" value="ECO:0007669"/>
    <property type="project" value="TreeGrafter"/>
</dbReference>
<dbReference type="Gene3D" id="3.10.20.90">
    <property type="entry name" value="Phosphatidylinositol 3-kinase Catalytic Subunit, Chain A, domain 1"/>
    <property type="match status" value="2"/>
</dbReference>
<dbReference type="InterPro" id="IPR036168">
    <property type="entry name" value="AP2_Mu_C_sf"/>
</dbReference>
<dbReference type="Pfam" id="PF18124">
    <property type="entry name" value="Kindlin_2_N"/>
    <property type="match status" value="1"/>
</dbReference>
<evidence type="ECO:0000256" key="1">
    <source>
        <dbReference type="ARBA" id="ARBA00008052"/>
    </source>
</evidence>
<dbReference type="AlphaFoldDB" id="A0A9D4QAQ9"/>
<keyword evidence="8" id="KW-1185">Reference proteome</keyword>
<dbReference type="EMBL" id="JABSTV010001247">
    <property type="protein sequence ID" value="KAH7972409.1"/>
    <property type="molecule type" value="Genomic_DNA"/>
</dbReference>
<dbReference type="Gene3D" id="2.60.40.1170">
    <property type="entry name" value="Mu homology domain, subdomain B"/>
    <property type="match status" value="2"/>
</dbReference>
<evidence type="ECO:0000256" key="4">
    <source>
        <dbReference type="SAM" id="MobiDB-lite"/>
    </source>
</evidence>
<keyword evidence="3" id="KW-0653">Protein transport</keyword>
<dbReference type="InterPro" id="IPR028565">
    <property type="entry name" value="MHD"/>
</dbReference>
<dbReference type="InterPro" id="IPR011993">
    <property type="entry name" value="PH-like_dom_sf"/>
</dbReference>
<evidence type="ECO:0000313" key="8">
    <source>
        <dbReference type="Proteomes" id="UP000821837"/>
    </source>
</evidence>
<dbReference type="InterPro" id="IPR037837">
    <property type="entry name" value="PH_Kindlin/fermitin"/>
</dbReference>
<dbReference type="SUPFAM" id="SSF50729">
    <property type="entry name" value="PH domain-like"/>
    <property type="match status" value="2"/>
</dbReference>
<evidence type="ECO:0000256" key="3">
    <source>
        <dbReference type="ARBA" id="ARBA00022927"/>
    </source>
</evidence>
<dbReference type="CDD" id="cd01237">
    <property type="entry name" value="PH_fermitin"/>
    <property type="match status" value="1"/>
</dbReference>
<organism evidence="7 8">
    <name type="scientific">Rhipicephalus sanguineus</name>
    <name type="common">Brown dog tick</name>
    <name type="synonym">Ixodes sanguineus</name>
    <dbReference type="NCBI Taxonomy" id="34632"/>
    <lineage>
        <taxon>Eukaryota</taxon>
        <taxon>Metazoa</taxon>
        <taxon>Ecdysozoa</taxon>
        <taxon>Arthropoda</taxon>
        <taxon>Chelicerata</taxon>
        <taxon>Arachnida</taxon>
        <taxon>Acari</taxon>
        <taxon>Parasitiformes</taxon>
        <taxon>Ixodida</taxon>
        <taxon>Ixodoidea</taxon>
        <taxon>Ixodidae</taxon>
        <taxon>Rhipicephalinae</taxon>
        <taxon>Rhipicephalus</taxon>
        <taxon>Rhipicephalus</taxon>
    </lineage>
</organism>
<dbReference type="PROSITE" id="PS50003">
    <property type="entry name" value="PH_DOMAIN"/>
    <property type="match status" value="1"/>
</dbReference>
<feature type="domain" description="MHD" evidence="6">
    <location>
        <begin position="674"/>
        <end position="929"/>
    </location>
</feature>
<keyword evidence="3" id="KW-0813">Transport</keyword>
<dbReference type="SMART" id="SM00295">
    <property type="entry name" value="B41"/>
    <property type="match status" value="1"/>
</dbReference>
<dbReference type="GO" id="GO:0005178">
    <property type="term" value="F:integrin binding"/>
    <property type="evidence" value="ECO:0007669"/>
    <property type="project" value="TreeGrafter"/>
</dbReference>
<dbReference type="CDD" id="cd14473">
    <property type="entry name" value="FERM_B-lobe"/>
    <property type="match status" value="1"/>
</dbReference>
<sequence>MIADGVKVDGSWELCIHVTDLKLDRKLRVKGDMHIGGVMLQLVESLNVPTDWSDHALWWPEQNTWLTRTKSTLDQCGVMADALLHFTPMHKTLRIQFPDLRIMDVRTDFSVKTFSAVVKVCKELGIRHPEELSFCRPLVNEHLKRNYRAIGCSPRQRPKEGTDSIQFNRSKANDSNGTLDGALGSPHNSSVTHWNTSSFNNGIPPGLNGSYLTPENSFSSQYELPLAQSPNKPPQDIKAALLRPKTLVERARLNAGWLDSSLSLMEQDVREFDLLQLRYKFYSFYDLNPRKDAVRINQIYEQARWALLTEEIDCTEEEMMLFAALQLQVNLQANSSQPDFSQGEDDIDAALTDLQVTLEGSAITSETSNITQVPELHSYLRFLRPKRFTLKGFKRMFFIFKETRMCIYKSREEYEGGGSPSYVINLKGSEVTPDVYLAEGKYGIRLEVPGPEGMTEYWLRCETEDQYAQWMAGCRLAAKGKTMADASYEAEVHSIQEFLQLQRPAPAPALLPSQLDIDVEDFVAPRFIKKLKSKQAIVQRIVEAHGNVKDLSLVDAKMNFIKAWQALPEFGISLFVVRFSGSKKEELLGVAFNRLMRMELSTGDHIKTWRFNTMMAWNVNWEVKQMNVQFEEDQRTVHEFIGGYIFLSMRSKDQNQTLNEELFHKLTGGWNQQKAEIFVDVVEKVYASISKEGSVTNFLLCGSVNLKSCLESKASITLGFNEDLVLASGASETDVVLSNYILHDTVRSEKFAVDRTLTVLAPQGEVPVVRYCTTRPNNGYPFSIVTAVEDVPCSRDLVLTVKLRCEGNVGSEAVGTTLEIPLPCNTSGVMKRFNELEQSAEFQYENKKIIWRIKCLKAKSEAVAKFRLANANEGGFGKLELGPISMKFELSNQSTSGLKIRFLKADQHSGGNIQRWIRYVTMSDCWVQRLT</sequence>
<dbReference type="GO" id="GO:0048731">
    <property type="term" value="P:system development"/>
    <property type="evidence" value="ECO:0007669"/>
    <property type="project" value="UniProtKB-ARBA"/>
</dbReference>
<dbReference type="GO" id="GO:0006886">
    <property type="term" value="P:intracellular protein transport"/>
    <property type="evidence" value="ECO:0007669"/>
    <property type="project" value="InterPro"/>
</dbReference>
<reference evidence="7" key="2">
    <citation type="submission" date="2021-09" db="EMBL/GenBank/DDBJ databases">
        <authorList>
            <person name="Jia N."/>
            <person name="Wang J."/>
            <person name="Shi W."/>
            <person name="Du L."/>
            <person name="Sun Y."/>
            <person name="Zhan W."/>
            <person name="Jiang J."/>
            <person name="Wang Q."/>
            <person name="Zhang B."/>
            <person name="Ji P."/>
            <person name="Sakyi L.B."/>
            <person name="Cui X."/>
            <person name="Yuan T."/>
            <person name="Jiang B."/>
            <person name="Yang W."/>
            <person name="Lam T.T.-Y."/>
            <person name="Chang Q."/>
            <person name="Ding S."/>
            <person name="Wang X."/>
            <person name="Zhu J."/>
            <person name="Ruan X."/>
            <person name="Zhao L."/>
            <person name="Wei J."/>
            <person name="Que T."/>
            <person name="Du C."/>
            <person name="Cheng J."/>
            <person name="Dai P."/>
            <person name="Han X."/>
            <person name="Huang E."/>
            <person name="Gao Y."/>
            <person name="Liu J."/>
            <person name="Shao H."/>
            <person name="Ye R."/>
            <person name="Li L."/>
            <person name="Wei W."/>
            <person name="Wang X."/>
            <person name="Wang C."/>
            <person name="Huo Q."/>
            <person name="Li W."/>
            <person name="Guo W."/>
            <person name="Chen H."/>
            <person name="Chen S."/>
            <person name="Zhou L."/>
            <person name="Zhou L."/>
            <person name="Ni X."/>
            <person name="Tian J."/>
            <person name="Zhou Y."/>
            <person name="Sheng Y."/>
            <person name="Liu T."/>
            <person name="Pan Y."/>
            <person name="Xia L."/>
            <person name="Li J."/>
            <person name="Zhao F."/>
            <person name="Cao W."/>
        </authorList>
    </citation>
    <scope>NUCLEOTIDE SEQUENCE</scope>
    <source>
        <strain evidence="7">Rsan-2018</strain>
        <tissue evidence="7">Larvae</tissue>
    </source>
</reference>
<gene>
    <name evidence="7" type="ORF">HPB52_011914</name>
</gene>
<proteinExistence type="inferred from homology"/>
<evidence type="ECO:0000259" key="6">
    <source>
        <dbReference type="PROSITE" id="PS51072"/>
    </source>
</evidence>
<name>A0A9D4QAQ9_RHISA</name>
<dbReference type="SUPFAM" id="SSF49447">
    <property type="entry name" value="Second domain of Mu2 adaptin subunit (ap50) of ap2 adaptor"/>
    <property type="match status" value="1"/>
</dbReference>
<dbReference type="PROSITE" id="PS51072">
    <property type="entry name" value="MHD"/>
    <property type="match status" value="1"/>
</dbReference>
<keyword evidence="2" id="KW-0130">Cell adhesion</keyword>
<comment type="caution">
    <text evidence="7">The sequence shown here is derived from an EMBL/GenBank/DDBJ whole genome shotgun (WGS) entry which is preliminary data.</text>
</comment>
<reference evidence="7" key="1">
    <citation type="journal article" date="2020" name="Cell">
        <title>Large-Scale Comparative Analyses of Tick Genomes Elucidate Their Genetic Diversity and Vector Capacities.</title>
        <authorList>
            <consortium name="Tick Genome and Microbiome Consortium (TIGMIC)"/>
            <person name="Jia N."/>
            <person name="Wang J."/>
            <person name="Shi W."/>
            <person name="Du L."/>
            <person name="Sun Y."/>
            <person name="Zhan W."/>
            <person name="Jiang J.F."/>
            <person name="Wang Q."/>
            <person name="Zhang B."/>
            <person name="Ji P."/>
            <person name="Bell-Sakyi L."/>
            <person name="Cui X.M."/>
            <person name="Yuan T.T."/>
            <person name="Jiang B.G."/>
            <person name="Yang W.F."/>
            <person name="Lam T.T."/>
            <person name="Chang Q.C."/>
            <person name="Ding S.J."/>
            <person name="Wang X.J."/>
            <person name="Zhu J.G."/>
            <person name="Ruan X.D."/>
            <person name="Zhao L."/>
            <person name="Wei J.T."/>
            <person name="Ye R.Z."/>
            <person name="Que T.C."/>
            <person name="Du C.H."/>
            <person name="Zhou Y.H."/>
            <person name="Cheng J.X."/>
            <person name="Dai P.F."/>
            <person name="Guo W.B."/>
            <person name="Han X.H."/>
            <person name="Huang E.J."/>
            <person name="Li L.F."/>
            <person name="Wei W."/>
            <person name="Gao Y.C."/>
            <person name="Liu J.Z."/>
            <person name="Shao H.Z."/>
            <person name="Wang X."/>
            <person name="Wang C.C."/>
            <person name="Yang T.C."/>
            <person name="Huo Q.B."/>
            <person name="Li W."/>
            <person name="Chen H.Y."/>
            <person name="Chen S.E."/>
            <person name="Zhou L.G."/>
            <person name="Ni X.B."/>
            <person name="Tian J.H."/>
            <person name="Sheng Y."/>
            <person name="Liu T."/>
            <person name="Pan Y.S."/>
            <person name="Xia L.Y."/>
            <person name="Li J."/>
            <person name="Zhao F."/>
            <person name="Cao W.C."/>
        </authorList>
    </citation>
    <scope>NUCLEOTIDE SEQUENCE</scope>
    <source>
        <strain evidence="7">Rsan-2018</strain>
    </source>
</reference>
<dbReference type="InterPro" id="IPR037843">
    <property type="entry name" value="Kindlin/fermitin"/>
</dbReference>
<evidence type="ECO:0000256" key="2">
    <source>
        <dbReference type="ARBA" id="ARBA00022889"/>
    </source>
</evidence>
<dbReference type="Proteomes" id="UP000821837">
    <property type="component" value="Chromosome 11"/>
</dbReference>